<feature type="transmembrane region" description="Helical" evidence="1">
    <location>
        <begin position="96"/>
        <end position="118"/>
    </location>
</feature>
<dbReference type="AlphaFoldDB" id="A0A1I7ZY56"/>
<dbReference type="Proteomes" id="UP000095287">
    <property type="component" value="Unplaced"/>
</dbReference>
<proteinExistence type="predicted"/>
<keyword evidence="1" id="KW-0812">Transmembrane</keyword>
<sequence length="296" mass="33731">MQSVSYFILNELLWSLTGNLLYTLGHPLPMMPAMCFRMDGLAGSWLKTDEQRSMYLLAVVFSAVNCCIGIVTTFIFRYITIAFRKRISQLHKGWCYLFCITPHLMLSLLIVILFRMWMIPVSEYPENNLPEDTQYLFCFRPGGTELLTILFLSILFYGGATVCIAIFAGLCVRELRINRHVMEKTTLSMQKEVLKNLMIITGASVCIGSLPLFIYTLFACNPRWPFARTVSLISMLFPLNHGTVYAVLIFYLFKPYRKAIADMAMALKNIRKGNVGPVGNGTLTNVVFKRVTSVRY</sequence>
<protein>
    <submittedName>
        <fullName evidence="3">G_PROTEIN_RECEP_F1_2 domain-containing protein</fullName>
    </submittedName>
</protein>
<feature type="transmembrane region" description="Helical" evidence="1">
    <location>
        <begin position="193"/>
        <end position="218"/>
    </location>
</feature>
<feature type="transmembrane region" description="Helical" evidence="1">
    <location>
        <begin position="12"/>
        <end position="34"/>
    </location>
</feature>
<feature type="transmembrane region" description="Helical" evidence="1">
    <location>
        <begin position="230"/>
        <end position="253"/>
    </location>
</feature>
<evidence type="ECO:0000256" key="1">
    <source>
        <dbReference type="SAM" id="Phobius"/>
    </source>
</evidence>
<organism evidence="2 3">
    <name type="scientific">Steinernema glaseri</name>
    <dbReference type="NCBI Taxonomy" id="37863"/>
    <lineage>
        <taxon>Eukaryota</taxon>
        <taxon>Metazoa</taxon>
        <taxon>Ecdysozoa</taxon>
        <taxon>Nematoda</taxon>
        <taxon>Chromadorea</taxon>
        <taxon>Rhabditida</taxon>
        <taxon>Tylenchina</taxon>
        <taxon>Panagrolaimomorpha</taxon>
        <taxon>Strongyloidoidea</taxon>
        <taxon>Steinernematidae</taxon>
        <taxon>Steinernema</taxon>
    </lineage>
</organism>
<feature type="transmembrane region" description="Helical" evidence="1">
    <location>
        <begin position="149"/>
        <end position="172"/>
    </location>
</feature>
<dbReference type="Pfam" id="PF10318">
    <property type="entry name" value="7TM_GPCR_Srh"/>
    <property type="match status" value="1"/>
</dbReference>
<keyword evidence="2" id="KW-1185">Reference proteome</keyword>
<evidence type="ECO:0000313" key="2">
    <source>
        <dbReference type="Proteomes" id="UP000095287"/>
    </source>
</evidence>
<keyword evidence="1" id="KW-1133">Transmembrane helix</keyword>
<feature type="transmembrane region" description="Helical" evidence="1">
    <location>
        <begin position="54"/>
        <end position="76"/>
    </location>
</feature>
<reference evidence="3" key="1">
    <citation type="submission" date="2016-11" db="UniProtKB">
        <authorList>
            <consortium name="WormBaseParasite"/>
        </authorList>
    </citation>
    <scope>IDENTIFICATION</scope>
</reference>
<name>A0A1I7ZY56_9BILA</name>
<dbReference type="SUPFAM" id="SSF81321">
    <property type="entry name" value="Family A G protein-coupled receptor-like"/>
    <property type="match status" value="1"/>
</dbReference>
<keyword evidence="1" id="KW-0472">Membrane</keyword>
<evidence type="ECO:0000313" key="3">
    <source>
        <dbReference type="WBParaSite" id="L893_g30955.t1"/>
    </source>
</evidence>
<dbReference type="WBParaSite" id="L893_g30955.t1">
    <property type="protein sequence ID" value="L893_g30955.t1"/>
    <property type="gene ID" value="L893_g30955"/>
</dbReference>
<accession>A0A1I7ZY56</accession>
<dbReference type="InterPro" id="IPR019422">
    <property type="entry name" value="7TM_GPCR_serpentine_rcpt_Srh"/>
</dbReference>